<accession>A0AAP9KAL2</accession>
<evidence type="ECO:0000313" key="5">
    <source>
        <dbReference type="Proteomes" id="UP000272136"/>
    </source>
</evidence>
<dbReference type="InterPro" id="IPR026881">
    <property type="entry name" value="WYL_dom"/>
</dbReference>
<evidence type="ECO:0000313" key="6">
    <source>
        <dbReference type="Proteomes" id="UP000390336"/>
    </source>
</evidence>
<name>A0AAP9KAL2_9VIBR</name>
<proteinExistence type="predicted"/>
<dbReference type="PANTHER" id="PTHR34580">
    <property type="match status" value="1"/>
</dbReference>
<reference evidence="3 5" key="2">
    <citation type="submission" date="2018-10" db="EMBL/GenBank/DDBJ databases">
        <title>Whole Genome of Vibrio owensii strain 170502, isolated from Acute Hepatopancreatic Necrosis Disease (AHPND) shrimp.</title>
        <authorList>
            <person name="Yan M."/>
            <person name="Wang X."/>
            <person name="Wang Y."/>
        </authorList>
    </citation>
    <scope>NUCLEOTIDE SEQUENCE [LARGE SCALE GENOMIC DNA]</scope>
    <source>
        <strain evidence="3 5">1700302</strain>
    </source>
</reference>
<organism evidence="4 6">
    <name type="scientific">Vibrio owensii</name>
    <dbReference type="NCBI Taxonomy" id="696485"/>
    <lineage>
        <taxon>Bacteria</taxon>
        <taxon>Pseudomonadati</taxon>
        <taxon>Pseudomonadota</taxon>
        <taxon>Gammaproteobacteria</taxon>
        <taxon>Vibrionales</taxon>
        <taxon>Vibrionaceae</taxon>
        <taxon>Vibrio</taxon>
    </lineage>
</organism>
<dbReference type="EMBL" id="CP045859">
    <property type="protein sequence ID" value="QGH47682.1"/>
    <property type="molecule type" value="Genomic_DNA"/>
</dbReference>
<gene>
    <name evidence="4" type="ORF">APZ19_11475</name>
    <name evidence="3" type="ORF">D0812_09570</name>
</gene>
<dbReference type="RefSeq" id="WP_054822823.1">
    <property type="nucleotide sequence ID" value="NZ_CP033137.1"/>
</dbReference>
<keyword evidence="5" id="KW-1185">Reference proteome</keyword>
<dbReference type="Proteomes" id="UP000390336">
    <property type="component" value="Chromosome 1"/>
</dbReference>
<reference evidence="4" key="3">
    <citation type="submission" date="2019-11" db="EMBL/GenBank/DDBJ databases">
        <title>Complete genome sequence of Vibrio owensii SH-14 isolated from shrimp with acute hepatopancreatic necrosis diease.</title>
        <authorList>
            <person name="Liang X."/>
            <person name="Wang Y."/>
        </authorList>
    </citation>
    <scope>NUCLEOTIDE SEQUENCE</scope>
    <source>
        <strain evidence="4">SH14</strain>
    </source>
</reference>
<dbReference type="Proteomes" id="UP000272136">
    <property type="component" value="Chromosome 1"/>
</dbReference>
<dbReference type="InterPro" id="IPR057727">
    <property type="entry name" value="WCX_dom"/>
</dbReference>
<dbReference type="Pfam" id="PF13280">
    <property type="entry name" value="WYL"/>
    <property type="match status" value="1"/>
</dbReference>
<dbReference type="PROSITE" id="PS52050">
    <property type="entry name" value="WYL"/>
    <property type="match status" value="1"/>
</dbReference>
<dbReference type="PANTHER" id="PTHR34580:SF1">
    <property type="entry name" value="PROTEIN PAFC"/>
    <property type="match status" value="1"/>
</dbReference>
<feature type="domain" description="WYL" evidence="1">
    <location>
        <begin position="155"/>
        <end position="223"/>
    </location>
</feature>
<dbReference type="InterPro" id="IPR051534">
    <property type="entry name" value="CBASS_pafABC_assoc_protein"/>
</dbReference>
<evidence type="ECO:0000313" key="3">
    <source>
        <dbReference type="EMBL" id="AYO14641.1"/>
    </source>
</evidence>
<feature type="domain" description="WCX" evidence="2">
    <location>
        <begin position="255"/>
        <end position="329"/>
    </location>
</feature>
<dbReference type="AlphaFoldDB" id="A0AAP9KAL2"/>
<evidence type="ECO:0000259" key="1">
    <source>
        <dbReference type="Pfam" id="PF13280"/>
    </source>
</evidence>
<dbReference type="Pfam" id="PF25583">
    <property type="entry name" value="WCX"/>
    <property type="match status" value="1"/>
</dbReference>
<evidence type="ECO:0000259" key="2">
    <source>
        <dbReference type="Pfam" id="PF25583"/>
    </source>
</evidence>
<dbReference type="EMBL" id="CP033137">
    <property type="protein sequence ID" value="AYO14641.1"/>
    <property type="molecule type" value="Genomic_DNA"/>
</dbReference>
<evidence type="ECO:0000313" key="4">
    <source>
        <dbReference type="EMBL" id="QGH47682.1"/>
    </source>
</evidence>
<reference evidence="4 6" key="1">
    <citation type="journal article" date="2015" name="Genome Announc.">
        <title>Draft Genome Sequence of Vibrio owensii Strain SH-14, Which Causes Shrimp Acute Hepatopancreatic Necrosis Disease.</title>
        <authorList>
            <person name="Liu L."/>
            <person name="Xiao J."/>
            <person name="Xia X."/>
            <person name="Pan Y."/>
            <person name="Yan S."/>
            <person name="Wang Y."/>
        </authorList>
    </citation>
    <scope>NUCLEOTIDE SEQUENCE [LARGE SCALE GENOMIC DNA]</scope>
    <source>
        <strain evidence="4 6">SH14</strain>
    </source>
</reference>
<sequence length="338" mass="38610">MSIQIQRYQKVIESIPCYPEHISSLDIRERLQSAGLLSDKADEKSQLRTVQRCINSVVADHASIEVDDTSRPYVYQVAKGHRHPIKPDGMSSVVSLQIIEKEIKSMLPPTLRSDVDSIFSSLKQVNTKQTKLWRERFCYIQSEYPLIAPTVGNEFFKLIEEALLNKKDIAFTYQKRGAATPSNYTSTPLGLFLYGNSFYLVGLVPGTLDEFRTFALHRIYSLKLGFSSTKTLSQFDVRDYVQKNARHFSGGEMQKVVLKIENYHGLHLIEETLLSAEQKILSNEHGYTTIEADVRDSHTFEWWLMKHANIIEVIAPLTLREKIIDNLKAGLSMYGIEC</sequence>
<protein>
    <submittedName>
        <fullName evidence="4">WYL domain-containing protein</fullName>
    </submittedName>
</protein>